<name>A0A6M0SC92_9CYAN</name>
<accession>A0A6M0SC92</accession>
<keyword evidence="1" id="KW-1133">Transmembrane helix</keyword>
<feature type="transmembrane region" description="Helical" evidence="1">
    <location>
        <begin position="54"/>
        <end position="78"/>
    </location>
</feature>
<dbReference type="Proteomes" id="UP000473574">
    <property type="component" value="Unassembled WGS sequence"/>
</dbReference>
<reference evidence="2 3" key="1">
    <citation type="journal article" date="2020" name="Microb. Ecol.">
        <title>Ecogenomics of the Marine Benthic Filamentous Cyanobacterium Adonisia.</title>
        <authorList>
            <person name="Walter J.M."/>
            <person name="Coutinho F.H."/>
            <person name="Leomil L."/>
            <person name="Hargreaves P.I."/>
            <person name="Campeao M.E."/>
            <person name="Vieira V.V."/>
            <person name="Silva B.S."/>
            <person name="Fistarol G.O."/>
            <person name="Salomon P.S."/>
            <person name="Sawabe T."/>
            <person name="Mino S."/>
            <person name="Hosokawa M."/>
            <person name="Miyashita H."/>
            <person name="Maruyama F."/>
            <person name="van Verk M.C."/>
            <person name="Dutilh B.E."/>
            <person name="Thompson C.C."/>
            <person name="Thompson F.L."/>
        </authorList>
    </citation>
    <scope>NUCLEOTIDE SEQUENCE [LARGE SCALE GENOMIC DNA]</scope>
    <source>
        <strain evidence="2 3">CCMR0082</strain>
    </source>
</reference>
<keyword evidence="1" id="KW-0472">Membrane</keyword>
<evidence type="ECO:0000256" key="1">
    <source>
        <dbReference type="SAM" id="Phobius"/>
    </source>
</evidence>
<sequence>MQYQEIINSVCTNDATVKAVAVCLTLISWFKGACNDAIESGQIVRCWWENHGKIYATMAALLAVVAFCAVSVVATATYNWLKDYGIPGAIQGLDILCAALLCYEEPELEAADFSVPELDLSEGEALINWAFSLKQ</sequence>
<protein>
    <submittedName>
        <fullName evidence="2">Uncharacterized protein</fullName>
    </submittedName>
</protein>
<comment type="caution">
    <text evidence="2">The sequence shown here is derived from an EMBL/GenBank/DDBJ whole genome shotgun (WGS) entry which is preliminary data.</text>
</comment>
<dbReference type="RefSeq" id="WP_163666264.1">
    <property type="nucleotide sequence ID" value="NZ_QZCE01000002.1"/>
</dbReference>
<gene>
    <name evidence="2" type="ORF">D0962_21330</name>
</gene>
<dbReference type="EMBL" id="QZCE01000002">
    <property type="protein sequence ID" value="NEZ65282.1"/>
    <property type="molecule type" value="Genomic_DNA"/>
</dbReference>
<evidence type="ECO:0000313" key="2">
    <source>
        <dbReference type="EMBL" id="NEZ65282.1"/>
    </source>
</evidence>
<evidence type="ECO:0000313" key="3">
    <source>
        <dbReference type="Proteomes" id="UP000473574"/>
    </source>
</evidence>
<dbReference type="AlphaFoldDB" id="A0A6M0SC92"/>
<proteinExistence type="predicted"/>
<organism evidence="2 3">
    <name type="scientific">Adonisia turfae CCMR0082</name>
    <dbReference type="NCBI Taxonomy" id="2304604"/>
    <lineage>
        <taxon>Bacteria</taxon>
        <taxon>Bacillati</taxon>
        <taxon>Cyanobacteriota</taxon>
        <taxon>Adonisia</taxon>
        <taxon>Adonisia turfae</taxon>
    </lineage>
</organism>
<keyword evidence="1" id="KW-0812">Transmembrane</keyword>